<evidence type="ECO:0000313" key="12">
    <source>
        <dbReference type="Proteomes" id="UP001159405"/>
    </source>
</evidence>
<dbReference type="PANTHER" id="PTHR45695">
    <property type="entry name" value="LEUCOKININ RECEPTOR-RELATED"/>
    <property type="match status" value="1"/>
</dbReference>
<feature type="transmembrane region" description="Helical" evidence="9">
    <location>
        <begin position="99"/>
        <end position="122"/>
    </location>
</feature>
<feature type="transmembrane region" description="Helical" evidence="9">
    <location>
        <begin position="243"/>
        <end position="263"/>
    </location>
</feature>
<keyword evidence="5 9" id="KW-0472">Membrane</keyword>
<comment type="similarity">
    <text evidence="8">Belongs to the G-protein coupled receptor 1 family.</text>
</comment>
<dbReference type="PANTHER" id="PTHR45695:SF9">
    <property type="entry name" value="LEUCOKININ RECEPTOR"/>
    <property type="match status" value="1"/>
</dbReference>
<feature type="transmembrane region" description="Helical" evidence="9">
    <location>
        <begin position="182"/>
        <end position="202"/>
    </location>
</feature>
<evidence type="ECO:0000256" key="7">
    <source>
        <dbReference type="ARBA" id="ARBA00023224"/>
    </source>
</evidence>
<proteinExistence type="inferred from homology"/>
<evidence type="ECO:0000256" key="1">
    <source>
        <dbReference type="ARBA" id="ARBA00004141"/>
    </source>
</evidence>
<comment type="caution">
    <text evidence="11">The sequence shown here is derived from an EMBL/GenBank/DDBJ whole genome shotgun (WGS) entry which is preliminary data.</text>
</comment>
<protein>
    <recommendedName>
        <fullName evidence="10">G-protein coupled receptors family 1 profile domain-containing protein</fullName>
    </recommendedName>
</protein>
<feature type="transmembrane region" description="Helical" evidence="9">
    <location>
        <begin position="323"/>
        <end position="346"/>
    </location>
</feature>
<keyword evidence="4 8" id="KW-0297">G-protein coupled receptor</keyword>
<dbReference type="PROSITE" id="PS00237">
    <property type="entry name" value="G_PROTEIN_RECEP_F1_1"/>
    <property type="match status" value="1"/>
</dbReference>
<evidence type="ECO:0000256" key="6">
    <source>
        <dbReference type="ARBA" id="ARBA00023170"/>
    </source>
</evidence>
<feature type="transmembrane region" description="Helical" evidence="9">
    <location>
        <begin position="63"/>
        <end position="87"/>
    </location>
</feature>
<feature type="transmembrane region" description="Helical" evidence="9">
    <location>
        <begin position="142"/>
        <end position="161"/>
    </location>
</feature>
<evidence type="ECO:0000313" key="11">
    <source>
        <dbReference type="EMBL" id="CAH3112570.1"/>
    </source>
</evidence>
<dbReference type="SUPFAM" id="SSF81321">
    <property type="entry name" value="Family A G protein-coupled receptor-like"/>
    <property type="match status" value="1"/>
</dbReference>
<dbReference type="InterPro" id="IPR000276">
    <property type="entry name" value="GPCR_Rhodpsn"/>
</dbReference>
<dbReference type="Proteomes" id="UP001159405">
    <property type="component" value="Unassembled WGS sequence"/>
</dbReference>
<evidence type="ECO:0000256" key="3">
    <source>
        <dbReference type="ARBA" id="ARBA00022989"/>
    </source>
</evidence>
<dbReference type="EMBL" id="CALNXK010000025">
    <property type="protein sequence ID" value="CAH3112570.1"/>
    <property type="molecule type" value="Genomic_DNA"/>
</dbReference>
<dbReference type="PRINTS" id="PR00237">
    <property type="entry name" value="GPCRRHODOPSN"/>
</dbReference>
<keyword evidence="6 8" id="KW-0675">Receptor</keyword>
<feature type="domain" description="G-protein coupled receptors family 1 profile" evidence="10">
    <location>
        <begin position="79"/>
        <end position="343"/>
    </location>
</feature>
<evidence type="ECO:0000256" key="5">
    <source>
        <dbReference type="ARBA" id="ARBA00023136"/>
    </source>
</evidence>
<gene>
    <name evidence="11" type="ORF">PLOB_00021388</name>
</gene>
<keyword evidence="3 9" id="KW-1133">Transmembrane helix</keyword>
<feature type="transmembrane region" description="Helical" evidence="9">
    <location>
        <begin position="284"/>
        <end position="303"/>
    </location>
</feature>
<keyword evidence="7 8" id="KW-0807">Transducer</keyword>
<keyword evidence="2 8" id="KW-0812">Transmembrane</keyword>
<dbReference type="InterPro" id="IPR017452">
    <property type="entry name" value="GPCR_Rhodpsn_7TM"/>
</dbReference>
<evidence type="ECO:0000256" key="9">
    <source>
        <dbReference type="SAM" id="Phobius"/>
    </source>
</evidence>
<keyword evidence="12" id="KW-1185">Reference proteome</keyword>
<comment type="subcellular location">
    <subcellularLocation>
        <location evidence="1">Membrane</location>
        <topology evidence="1">Multi-pass membrane protein</topology>
    </subcellularLocation>
</comment>
<evidence type="ECO:0000256" key="4">
    <source>
        <dbReference type="ARBA" id="ARBA00023040"/>
    </source>
</evidence>
<dbReference type="PROSITE" id="PS50262">
    <property type="entry name" value="G_PROTEIN_RECEP_F1_2"/>
    <property type="match status" value="1"/>
</dbReference>
<dbReference type="Gene3D" id="1.20.1070.10">
    <property type="entry name" value="Rhodopsin 7-helix transmembrane proteins"/>
    <property type="match status" value="1"/>
</dbReference>
<evidence type="ECO:0000256" key="8">
    <source>
        <dbReference type="RuleBase" id="RU000688"/>
    </source>
</evidence>
<evidence type="ECO:0000256" key="2">
    <source>
        <dbReference type="ARBA" id="ARBA00022692"/>
    </source>
</evidence>
<dbReference type="Pfam" id="PF00001">
    <property type="entry name" value="7tm_1"/>
    <property type="match status" value="1"/>
</dbReference>
<organism evidence="11 12">
    <name type="scientific">Porites lobata</name>
    <dbReference type="NCBI Taxonomy" id="104759"/>
    <lineage>
        <taxon>Eukaryota</taxon>
        <taxon>Metazoa</taxon>
        <taxon>Cnidaria</taxon>
        <taxon>Anthozoa</taxon>
        <taxon>Hexacorallia</taxon>
        <taxon>Scleractinia</taxon>
        <taxon>Fungiina</taxon>
        <taxon>Poritidae</taxon>
        <taxon>Porites</taxon>
    </lineage>
</organism>
<evidence type="ECO:0000259" key="10">
    <source>
        <dbReference type="PROSITE" id="PS50262"/>
    </source>
</evidence>
<name>A0ABN8NK28_9CNID</name>
<accession>A0ABN8NK28</accession>
<reference evidence="11 12" key="1">
    <citation type="submission" date="2022-05" db="EMBL/GenBank/DDBJ databases">
        <authorList>
            <consortium name="Genoscope - CEA"/>
            <person name="William W."/>
        </authorList>
    </citation>
    <scope>NUCLEOTIDE SEQUENCE [LARGE SCALE GENOMIC DNA]</scope>
</reference>
<sequence length="413" mass="46874">MSRRRESHRPELTPVVVPEREFYCGCRMEALNHTERSNITDHEGPESDGDDYNNGETDNVTKIVFVTAYIIIIIFSLVGNSLVIHLVRTRGHIRKNPFNWLLANTAVADAIDVITASSFLLPQLLVGSRWIPGIVGKILVKIIPYLLLVSICVAIWTLTVIAADRYLAIVSVQPGSLSSRSVVRVIVALWLCGGVIFSGQLYKFQTEVTEDGTTERYDDWHVSEKTSETIYKAEMILRFVLTYAAPLIIMTVFYSLIGLFLWRHKPPGHVNRQAYAKQARNRRAVIKMLITAVTVFTICWLPVHVDHIMSKFYEEAYEGVPTIVQYFFYWLAHANAAIHPWLFIAFSENLRAETKAIFRCASYWTPYSQNQLPATTSTQSLRVTSLQSKPSTYLAAPRSFNDMNSNLGLETKF</sequence>